<gene>
    <name evidence="8" type="ORF">DM02DRAFT_506413</name>
</gene>
<dbReference type="EMBL" id="KZ805524">
    <property type="protein sequence ID" value="PVH94682.1"/>
    <property type="molecule type" value="Genomic_DNA"/>
</dbReference>
<comment type="similarity">
    <text evidence="5">Belongs to the SAT4 family.</text>
</comment>
<dbReference type="InterPro" id="IPR052337">
    <property type="entry name" value="SAT4-like"/>
</dbReference>
<evidence type="ECO:0000256" key="5">
    <source>
        <dbReference type="ARBA" id="ARBA00038359"/>
    </source>
</evidence>
<feature type="transmembrane region" description="Helical" evidence="6">
    <location>
        <begin position="104"/>
        <end position="126"/>
    </location>
</feature>
<dbReference type="AlphaFoldDB" id="A0A2V1D9D3"/>
<keyword evidence="9" id="KW-1185">Reference proteome</keyword>
<comment type="subcellular location">
    <subcellularLocation>
        <location evidence="1">Membrane</location>
        <topology evidence="1">Multi-pass membrane protein</topology>
    </subcellularLocation>
</comment>
<feature type="transmembrane region" description="Helical" evidence="6">
    <location>
        <begin position="146"/>
        <end position="169"/>
    </location>
</feature>
<evidence type="ECO:0000256" key="3">
    <source>
        <dbReference type="ARBA" id="ARBA00022989"/>
    </source>
</evidence>
<protein>
    <recommendedName>
        <fullName evidence="7">Rhodopsin domain-containing protein</fullName>
    </recommendedName>
</protein>
<accession>A0A2V1D9D3</accession>
<feature type="transmembrane region" description="Helical" evidence="6">
    <location>
        <begin position="73"/>
        <end position="92"/>
    </location>
</feature>
<dbReference type="GO" id="GO:0016020">
    <property type="term" value="C:membrane"/>
    <property type="evidence" value="ECO:0007669"/>
    <property type="project" value="UniProtKB-SubCell"/>
</dbReference>
<dbReference type="InterPro" id="IPR049326">
    <property type="entry name" value="Rhodopsin_dom_fungi"/>
</dbReference>
<evidence type="ECO:0000256" key="4">
    <source>
        <dbReference type="ARBA" id="ARBA00023136"/>
    </source>
</evidence>
<organism evidence="8 9">
    <name type="scientific">Periconia macrospinosa</name>
    <dbReference type="NCBI Taxonomy" id="97972"/>
    <lineage>
        <taxon>Eukaryota</taxon>
        <taxon>Fungi</taxon>
        <taxon>Dikarya</taxon>
        <taxon>Ascomycota</taxon>
        <taxon>Pezizomycotina</taxon>
        <taxon>Dothideomycetes</taxon>
        <taxon>Pleosporomycetidae</taxon>
        <taxon>Pleosporales</taxon>
        <taxon>Massarineae</taxon>
        <taxon>Periconiaceae</taxon>
        <taxon>Periconia</taxon>
    </lineage>
</organism>
<keyword evidence="3 6" id="KW-1133">Transmembrane helix</keyword>
<evidence type="ECO:0000313" key="9">
    <source>
        <dbReference type="Proteomes" id="UP000244855"/>
    </source>
</evidence>
<evidence type="ECO:0000256" key="1">
    <source>
        <dbReference type="ARBA" id="ARBA00004141"/>
    </source>
</evidence>
<dbReference type="PANTHER" id="PTHR33048">
    <property type="entry name" value="PTH11-LIKE INTEGRAL MEMBRANE PROTEIN (AFU_ORTHOLOGUE AFUA_5G11245)"/>
    <property type="match status" value="1"/>
</dbReference>
<feature type="non-terminal residue" evidence="8">
    <location>
        <position position="1"/>
    </location>
</feature>
<keyword evidence="4 6" id="KW-0472">Membrane</keyword>
<dbReference type="PANTHER" id="PTHR33048:SF131">
    <property type="entry name" value="INTEGRAL MEMBRANE PROTEIN"/>
    <property type="match status" value="1"/>
</dbReference>
<dbReference type="STRING" id="97972.A0A2V1D9D3"/>
<proteinExistence type="inferred from homology"/>
<dbReference type="Pfam" id="PF20684">
    <property type="entry name" value="Fung_rhodopsin"/>
    <property type="match status" value="1"/>
</dbReference>
<evidence type="ECO:0000256" key="2">
    <source>
        <dbReference type="ARBA" id="ARBA00022692"/>
    </source>
</evidence>
<dbReference type="OrthoDB" id="408702at2759"/>
<evidence type="ECO:0000259" key="7">
    <source>
        <dbReference type="Pfam" id="PF20684"/>
    </source>
</evidence>
<feature type="transmembrane region" description="Helical" evidence="6">
    <location>
        <begin position="27"/>
        <end position="53"/>
    </location>
</feature>
<reference evidence="8 9" key="1">
    <citation type="journal article" date="2018" name="Sci. Rep.">
        <title>Comparative genomics provides insights into the lifestyle and reveals functional heterogeneity of dark septate endophytic fungi.</title>
        <authorList>
            <person name="Knapp D.G."/>
            <person name="Nemeth J.B."/>
            <person name="Barry K."/>
            <person name="Hainaut M."/>
            <person name="Henrissat B."/>
            <person name="Johnson J."/>
            <person name="Kuo A."/>
            <person name="Lim J.H.P."/>
            <person name="Lipzen A."/>
            <person name="Nolan M."/>
            <person name="Ohm R.A."/>
            <person name="Tamas L."/>
            <person name="Grigoriev I.V."/>
            <person name="Spatafora J.W."/>
            <person name="Nagy L.G."/>
            <person name="Kovacs G.M."/>
        </authorList>
    </citation>
    <scope>NUCLEOTIDE SEQUENCE [LARGE SCALE GENOMIC DNA]</scope>
    <source>
        <strain evidence="8 9">DSE2036</strain>
    </source>
</reference>
<keyword evidence="2 6" id="KW-0812">Transmembrane</keyword>
<name>A0A2V1D9D3_9PLEO</name>
<sequence>ICILKASVVVFYLNIFQTAYPHFRITAYYVLTYITINTLILLFLLIFACQPIATFWDRDIKGKCLSIPAIGNAISVSAIIQDFILLLMPLNIIRTLRMNLRRKIGIGCLFGIGGMGCIATILRLHAHSNSSFRLSLDPTWDYCQGMIWVEIELTAIYMCVSLPTIRILLVRILP</sequence>
<feature type="domain" description="Rhodopsin" evidence="7">
    <location>
        <begin position="1"/>
        <end position="170"/>
    </location>
</feature>
<evidence type="ECO:0000313" key="8">
    <source>
        <dbReference type="EMBL" id="PVH94682.1"/>
    </source>
</evidence>
<dbReference type="Proteomes" id="UP000244855">
    <property type="component" value="Unassembled WGS sequence"/>
</dbReference>
<feature type="non-terminal residue" evidence="8">
    <location>
        <position position="174"/>
    </location>
</feature>
<evidence type="ECO:0000256" key="6">
    <source>
        <dbReference type="SAM" id="Phobius"/>
    </source>
</evidence>